<evidence type="ECO:0000259" key="4">
    <source>
        <dbReference type="PROSITE" id="PS50158"/>
    </source>
</evidence>
<sequence>MPLALCFSARRATSVPDSQEPSTPTPAPRRQQSPRTPDNLYFPDDTGNPGDPDDDGNPGDPGDDGDPGNDGDFNGNEGADNNDLPPNPITALAQARPNHGRTLLGAQSSPKPSNSSGSKSTPSSSNNSGSASTSGQAKSSRPAQPDLSKKLGKDGKLTSDERKRRFDLKLCMFCGDAGHMAKDCPKSTSRAAKARAAITVATPEPKPEASSEAKK</sequence>
<dbReference type="EMBL" id="KN839895">
    <property type="protein sequence ID" value="KIJ59175.1"/>
    <property type="molecule type" value="Genomic_DNA"/>
</dbReference>
<protein>
    <recommendedName>
        <fullName evidence="4">CCHC-type domain-containing protein</fullName>
    </recommendedName>
</protein>
<keyword evidence="2" id="KW-0863">Zinc-finger</keyword>
<evidence type="ECO:0000313" key="5">
    <source>
        <dbReference type="EMBL" id="KIJ59175.1"/>
    </source>
</evidence>
<dbReference type="Pfam" id="PF00098">
    <property type="entry name" value="zf-CCHC"/>
    <property type="match status" value="1"/>
</dbReference>
<keyword evidence="2" id="KW-0479">Metal-binding</keyword>
<evidence type="ECO:0000256" key="2">
    <source>
        <dbReference type="PROSITE-ProRule" id="PRU00047"/>
    </source>
</evidence>
<feature type="region of interest" description="Disordered" evidence="3">
    <location>
        <begin position="195"/>
        <end position="215"/>
    </location>
</feature>
<keyword evidence="1" id="KW-0507">mRNA processing</keyword>
<feature type="compositionally biased region" description="Low complexity" evidence="3">
    <location>
        <begin position="70"/>
        <end position="83"/>
    </location>
</feature>
<gene>
    <name evidence="5" type="ORF">HYDPIDRAFT_33467</name>
</gene>
<feature type="region of interest" description="Disordered" evidence="3">
    <location>
        <begin position="1"/>
        <end position="162"/>
    </location>
</feature>
<dbReference type="InterPro" id="IPR036875">
    <property type="entry name" value="Znf_CCHC_sf"/>
</dbReference>
<feature type="compositionally biased region" description="Basic and acidic residues" evidence="3">
    <location>
        <begin position="205"/>
        <end position="215"/>
    </location>
</feature>
<dbReference type="InterPro" id="IPR001878">
    <property type="entry name" value="Znf_CCHC"/>
</dbReference>
<dbReference type="SMART" id="SM00343">
    <property type="entry name" value="ZnF_C2HC"/>
    <property type="match status" value="1"/>
</dbReference>
<feature type="compositionally biased region" description="Acidic residues" evidence="3">
    <location>
        <begin position="51"/>
        <end position="69"/>
    </location>
</feature>
<dbReference type="Gene3D" id="4.10.60.10">
    <property type="entry name" value="Zinc finger, CCHC-type"/>
    <property type="match status" value="1"/>
</dbReference>
<name>A0A0C9VNH6_9AGAM</name>
<dbReference type="Proteomes" id="UP000053820">
    <property type="component" value="Unassembled WGS sequence"/>
</dbReference>
<feature type="compositionally biased region" description="Low complexity" evidence="3">
    <location>
        <begin position="106"/>
        <end position="137"/>
    </location>
</feature>
<dbReference type="HOGENOM" id="CLU_1283408_0_0_1"/>
<dbReference type="GO" id="GO:0003676">
    <property type="term" value="F:nucleic acid binding"/>
    <property type="evidence" value="ECO:0007669"/>
    <property type="project" value="InterPro"/>
</dbReference>
<organism evidence="5 6">
    <name type="scientific">Hydnomerulius pinastri MD-312</name>
    <dbReference type="NCBI Taxonomy" id="994086"/>
    <lineage>
        <taxon>Eukaryota</taxon>
        <taxon>Fungi</taxon>
        <taxon>Dikarya</taxon>
        <taxon>Basidiomycota</taxon>
        <taxon>Agaricomycotina</taxon>
        <taxon>Agaricomycetes</taxon>
        <taxon>Agaricomycetidae</taxon>
        <taxon>Boletales</taxon>
        <taxon>Boletales incertae sedis</taxon>
        <taxon>Leucogyrophana</taxon>
    </lineage>
</organism>
<accession>A0A0C9VNH6</accession>
<feature type="domain" description="CCHC-type" evidence="4">
    <location>
        <begin position="171"/>
        <end position="186"/>
    </location>
</feature>
<dbReference type="GO" id="GO:0006397">
    <property type="term" value="P:mRNA processing"/>
    <property type="evidence" value="ECO:0007669"/>
    <property type="project" value="UniProtKB-KW"/>
</dbReference>
<reference evidence="5 6" key="1">
    <citation type="submission" date="2014-04" db="EMBL/GenBank/DDBJ databases">
        <title>Evolutionary Origins and Diversification of the Mycorrhizal Mutualists.</title>
        <authorList>
            <consortium name="DOE Joint Genome Institute"/>
            <consortium name="Mycorrhizal Genomics Consortium"/>
            <person name="Kohler A."/>
            <person name="Kuo A."/>
            <person name="Nagy L.G."/>
            <person name="Floudas D."/>
            <person name="Copeland A."/>
            <person name="Barry K.W."/>
            <person name="Cichocki N."/>
            <person name="Veneault-Fourrey C."/>
            <person name="LaButti K."/>
            <person name="Lindquist E.A."/>
            <person name="Lipzen A."/>
            <person name="Lundell T."/>
            <person name="Morin E."/>
            <person name="Murat C."/>
            <person name="Riley R."/>
            <person name="Ohm R."/>
            <person name="Sun H."/>
            <person name="Tunlid A."/>
            <person name="Henrissat B."/>
            <person name="Grigoriev I.V."/>
            <person name="Hibbett D.S."/>
            <person name="Martin F."/>
        </authorList>
    </citation>
    <scope>NUCLEOTIDE SEQUENCE [LARGE SCALE GENOMIC DNA]</scope>
    <source>
        <strain evidence="5 6">MD-312</strain>
    </source>
</reference>
<evidence type="ECO:0000256" key="3">
    <source>
        <dbReference type="SAM" id="MobiDB-lite"/>
    </source>
</evidence>
<dbReference type="PROSITE" id="PS50158">
    <property type="entry name" value="ZF_CCHC"/>
    <property type="match status" value="1"/>
</dbReference>
<keyword evidence="2" id="KW-0862">Zinc</keyword>
<dbReference type="SUPFAM" id="SSF57756">
    <property type="entry name" value="Retrovirus zinc finger-like domains"/>
    <property type="match status" value="1"/>
</dbReference>
<keyword evidence="6" id="KW-1185">Reference proteome</keyword>
<dbReference type="AlphaFoldDB" id="A0A0C9VNH6"/>
<evidence type="ECO:0000313" key="6">
    <source>
        <dbReference type="Proteomes" id="UP000053820"/>
    </source>
</evidence>
<dbReference type="GO" id="GO:0008270">
    <property type="term" value="F:zinc ion binding"/>
    <property type="evidence" value="ECO:0007669"/>
    <property type="project" value="UniProtKB-KW"/>
</dbReference>
<dbReference type="OrthoDB" id="2684341at2759"/>
<proteinExistence type="predicted"/>
<evidence type="ECO:0000256" key="1">
    <source>
        <dbReference type="ARBA" id="ARBA00022664"/>
    </source>
</evidence>
<feature type="compositionally biased region" description="Basic and acidic residues" evidence="3">
    <location>
        <begin position="147"/>
        <end position="162"/>
    </location>
</feature>